<sequence length="249" mass="28660">MTKSISNYNQSIQRKLSEPVPYATYNRHMNKSINGKYSKALTQATEQAYILADKVYAYCQQKDCFPKFKKTLPNNKDIFQFIGIIFKEGYIAEGTLKVTAIGAKRPNYSRVKFVLKVPFTIKLRNTVSGEFVSISGLLPDIYKDVVLYMPEARNEFSFKIVVETRSEVLAPPEIIENKIEIPIGVLSVIRVVGKIQLSIPVYNSPLEPPEAENYEETEKFIRQEFDHRPFPDDFFPLQLEDSDFQIPKK</sequence>
<reference evidence="1" key="1">
    <citation type="submission" date="2021-07" db="EMBL/GenBank/DDBJ databases">
        <title>Complete genome sequence of Crassaminicella sp. 143-21, isolated from a deep-sea hydrothermal vent.</title>
        <authorList>
            <person name="Li X."/>
        </authorList>
    </citation>
    <scope>NUCLEOTIDE SEQUENCE</scope>
    <source>
        <strain evidence="1">143-21</strain>
    </source>
</reference>
<dbReference type="Proteomes" id="UP000886818">
    <property type="component" value="Chromosome"/>
</dbReference>
<gene>
    <name evidence="1" type="ORF">KVH43_11480</name>
</gene>
<keyword evidence="2" id="KW-1185">Reference proteome</keyword>
<proteinExistence type="predicted"/>
<organism evidence="1 2">
    <name type="scientific">Crassaminicella indica</name>
    <dbReference type="NCBI Taxonomy" id="2855394"/>
    <lineage>
        <taxon>Bacteria</taxon>
        <taxon>Bacillati</taxon>
        <taxon>Bacillota</taxon>
        <taxon>Clostridia</taxon>
        <taxon>Eubacteriales</taxon>
        <taxon>Clostridiaceae</taxon>
        <taxon>Crassaminicella</taxon>
    </lineage>
</organism>
<dbReference type="RefSeq" id="WP_218282663.1">
    <property type="nucleotide sequence ID" value="NZ_CP078093.1"/>
</dbReference>
<accession>A0ABX8RAZ7</accession>
<evidence type="ECO:0000313" key="2">
    <source>
        <dbReference type="Proteomes" id="UP000886818"/>
    </source>
</evidence>
<evidence type="ECO:0000313" key="1">
    <source>
        <dbReference type="EMBL" id="QXM05966.1"/>
    </source>
</evidence>
<dbReference type="EMBL" id="CP078093">
    <property type="protein sequence ID" value="QXM05966.1"/>
    <property type="molecule type" value="Genomic_DNA"/>
</dbReference>
<name>A0ABX8RAZ7_9CLOT</name>
<protein>
    <submittedName>
        <fullName evidence="1">Uncharacterized protein</fullName>
    </submittedName>
</protein>